<dbReference type="Pfam" id="PF22174">
    <property type="entry name" value="NMB1110-like_C"/>
    <property type="match status" value="1"/>
</dbReference>
<dbReference type="EMBL" id="CP022115">
    <property type="protein sequence ID" value="ASJ24162.1"/>
    <property type="molecule type" value="Genomic_DNA"/>
</dbReference>
<evidence type="ECO:0000313" key="6">
    <source>
        <dbReference type="Proteomes" id="UP000197424"/>
    </source>
</evidence>
<evidence type="ECO:0000259" key="4">
    <source>
        <dbReference type="Pfam" id="PF22630"/>
    </source>
</evidence>
<dbReference type="Proteomes" id="UP000197424">
    <property type="component" value="Chromosome"/>
</dbReference>
<evidence type="ECO:0000259" key="1">
    <source>
        <dbReference type="Pfam" id="PF21683"/>
    </source>
</evidence>
<dbReference type="InterPro" id="IPR054034">
    <property type="entry name" value="NMB1110-like_C"/>
</dbReference>
<feature type="domain" description="Baseplate hub protein gp44/GpP-like second" evidence="3">
    <location>
        <begin position="93"/>
        <end position="174"/>
    </location>
</feature>
<dbReference type="Pfam" id="PF22255">
    <property type="entry name" value="Gp44-like_2nd"/>
    <property type="match status" value="1"/>
</dbReference>
<dbReference type="PIRSF" id="PIRSF004440">
    <property type="entry name" value="GpP"/>
    <property type="match status" value="1"/>
</dbReference>
<dbReference type="InterPro" id="IPR023399">
    <property type="entry name" value="Baseplate-like_2-layer_sand"/>
</dbReference>
<feature type="domain" description="Baseplate hub protein gp44-like N-terminal" evidence="1">
    <location>
        <begin position="8"/>
        <end position="91"/>
    </location>
</feature>
<dbReference type="InterPro" id="IPR054482">
    <property type="entry name" value="NMB1110-like_3rd"/>
</dbReference>
<gene>
    <name evidence="5" type="ORF">LHGZ1_1331</name>
</gene>
<dbReference type="AlphaFoldDB" id="A0A248LHQ6"/>
<dbReference type="Gene3D" id="2.30.300.10">
    <property type="entry name" value="Baseplate protein-like domain - beta roll fold"/>
    <property type="match status" value="1"/>
</dbReference>
<feature type="domain" description="Tail protein NMB1110-like C-terminal" evidence="2">
    <location>
        <begin position="269"/>
        <end position="337"/>
    </location>
</feature>
<dbReference type="Pfam" id="PF21683">
    <property type="entry name" value="GpP-like_1st"/>
    <property type="match status" value="1"/>
</dbReference>
<accession>A0A248LHQ6</accession>
<dbReference type="OrthoDB" id="9016931at2"/>
<dbReference type="InterPro" id="IPR026276">
    <property type="entry name" value="Baseplate_GpP"/>
</dbReference>
<dbReference type="RefSeq" id="WP_088860564.1">
    <property type="nucleotide sequence ID" value="NZ_CP022115.1"/>
</dbReference>
<feature type="domain" description="Tail protein NMB1110-like third" evidence="4">
    <location>
        <begin position="209"/>
        <end position="267"/>
    </location>
</feature>
<dbReference type="InterPro" id="IPR053981">
    <property type="entry name" value="Gp44/GpP-like_2nd"/>
</dbReference>
<evidence type="ECO:0000259" key="3">
    <source>
        <dbReference type="Pfam" id="PF22255"/>
    </source>
</evidence>
<reference evidence="6" key="1">
    <citation type="submission" date="2017-06" db="EMBL/GenBank/DDBJ databases">
        <title>Whole genome sequence of Laribacter hongkongensis LHGZ1.</title>
        <authorList>
            <person name="Chen D."/>
            <person name="Wu H."/>
            <person name="Chen J."/>
        </authorList>
    </citation>
    <scope>NUCLEOTIDE SEQUENCE [LARGE SCALE GENOMIC DNA]</scope>
    <source>
        <strain evidence="6">LHGZ1</strain>
    </source>
</reference>
<protein>
    <submittedName>
        <fullName evidence="5">Tail protein</fullName>
    </submittedName>
</protein>
<dbReference type="InterPro" id="IPR049354">
    <property type="entry name" value="GpP-like_N"/>
</dbReference>
<name>A0A248LHQ6_9NEIS</name>
<dbReference type="Gene3D" id="3.30.1920.10">
    <property type="entry name" value="Baseplate protein-like domains - 2 layer sandwich fold"/>
    <property type="match status" value="1"/>
</dbReference>
<evidence type="ECO:0000259" key="2">
    <source>
        <dbReference type="Pfam" id="PF22174"/>
    </source>
</evidence>
<sequence length="370" mass="39869">MPTPDNTVSLLIGGKVHGHWSRYDIDSDLLIPADAWHVELGLPDGQFPPVVTEGAAVEVRIGSDTVMTGRIDDISHETSKGGHTLSLSGRDGAAILTDCSAPVFSARQATLAEVVANIVKPLGISRIRIDAETTHAREKVAVEPGDTAWDTLVRAAEANGLWPWFEPDGTLVVGGPDYSRPPVATLILRRNGEGNNVQRLSVQRSMAERYSDITVLGQAHGTAIEAGRNALRASVRDPAVKVYRPLVVIDHDADNAGIARARARKLLSDARLKGLTLTAEVTGHRTSDGVLWQPGQRIHVISEPHGLDGVYFLMARRFRGGRGVGTTTALTLKEDGVWTLDAHPGKRGKKRLRLKTKDGKELEAIDVGGY</sequence>
<dbReference type="Pfam" id="PF22630">
    <property type="entry name" value="NMB1110_3rd"/>
    <property type="match status" value="1"/>
</dbReference>
<organism evidence="5 6">
    <name type="scientific">Laribacter hongkongensis</name>
    <dbReference type="NCBI Taxonomy" id="168471"/>
    <lineage>
        <taxon>Bacteria</taxon>
        <taxon>Pseudomonadati</taxon>
        <taxon>Pseudomonadota</taxon>
        <taxon>Betaproteobacteria</taxon>
        <taxon>Neisseriales</taxon>
        <taxon>Aquaspirillaceae</taxon>
        <taxon>Laribacter</taxon>
    </lineage>
</organism>
<dbReference type="Gene3D" id="3.55.50.10">
    <property type="entry name" value="Baseplate protein-like domains"/>
    <property type="match status" value="1"/>
</dbReference>
<dbReference type="SUPFAM" id="SSF69279">
    <property type="entry name" value="Phage tail proteins"/>
    <property type="match status" value="2"/>
</dbReference>
<proteinExistence type="predicted"/>
<evidence type="ECO:0000313" key="5">
    <source>
        <dbReference type="EMBL" id="ASJ24162.1"/>
    </source>
</evidence>